<comment type="caution">
    <text evidence="2">The sequence shown here is derived from an EMBL/GenBank/DDBJ whole genome shotgun (WGS) entry which is preliminary data.</text>
</comment>
<feature type="signal peptide" evidence="1">
    <location>
        <begin position="1"/>
        <end position="21"/>
    </location>
</feature>
<evidence type="ECO:0000256" key="1">
    <source>
        <dbReference type="SAM" id="SignalP"/>
    </source>
</evidence>
<keyword evidence="3" id="KW-1185">Reference proteome</keyword>
<reference evidence="2" key="1">
    <citation type="submission" date="2023-03" db="EMBL/GenBank/DDBJ databases">
        <title>Massive genome expansion in bonnet fungi (Mycena s.s.) driven by repeated elements and novel gene families across ecological guilds.</title>
        <authorList>
            <consortium name="Lawrence Berkeley National Laboratory"/>
            <person name="Harder C.B."/>
            <person name="Miyauchi S."/>
            <person name="Viragh M."/>
            <person name="Kuo A."/>
            <person name="Thoen E."/>
            <person name="Andreopoulos B."/>
            <person name="Lu D."/>
            <person name="Skrede I."/>
            <person name="Drula E."/>
            <person name="Henrissat B."/>
            <person name="Morin E."/>
            <person name="Kohler A."/>
            <person name="Barry K."/>
            <person name="LaButti K."/>
            <person name="Morin E."/>
            <person name="Salamov A."/>
            <person name="Lipzen A."/>
            <person name="Mereny Z."/>
            <person name="Hegedus B."/>
            <person name="Baldrian P."/>
            <person name="Stursova M."/>
            <person name="Weitz H."/>
            <person name="Taylor A."/>
            <person name="Grigoriev I.V."/>
            <person name="Nagy L.G."/>
            <person name="Martin F."/>
            <person name="Kauserud H."/>
        </authorList>
    </citation>
    <scope>NUCLEOTIDE SEQUENCE</scope>
    <source>
        <strain evidence="2">CBHHK182m</strain>
    </source>
</reference>
<dbReference type="AlphaFoldDB" id="A0AAD7MMS7"/>
<name>A0AAD7MMS7_9AGAR</name>
<organism evidence="2 3">
    <name type="scientific">Mycena metata</name>
    <dbReference type="NCBI Taxonomy" id="1033252"/>
    <lineage>
        <taxon>Eukaryota</taxon>
        <taxon>Fungi</taxon>
        <taxon>Dikarya</taxon>
        <taxon>Basidiomycota</taxon>
        <taxon>Agaricomycotina</taxon>
        <taxon>Agaricomycetes</taxon>
        <taxon>Agaricomycetidae</taxon>
        <taxon>Agaricales</taxon>
        <taxon>Marasmiineae</taxon>
        <taxon>Mycenaceae</taxon>
        <taxon>Mycena</taxon>
    </lineage>
</organism>
<evidence type="ECO:0000313" key="3">
    <source>
        <dbReference type="Proteomes" id="UP001215598"/>
    </source>
</evidence>
<accession>A0AAD7MMS7</accession>
<proteinExistence type="predicted"/>
<feature type="chain" id="PRO_5042163087" evidence="1">
    <location>
        <begin position="22"/>
        <end position="282"/>
    </location>
</feature>
<dbReference type="Proteomes" id="UP001215598">
    <property type="component" value="Unassembled WGS sequence"/>
</dbReference>
<dbReference type="EMBL" id="JARKIB010000204">
    <property type="protein sequence ID" value="KAJ7724216.1"/>
    <property type="molecule type" value="Genomic_DNA"/>
</dbReference>
<evidence type="ECO:0000313" key="2">
    <source>
        <dbReference type="EMBL" id="KAJ7724216.1"/>
    </source>
</evidence>
<gene>
    <name evidence="2" type="ORF">B0H16DRAFT_1698738</name>
</gene>
<sequence>MFAKSVIVSLALIAVASPAMSAPLPESVVEARELEARLSLPAGAVSGLIKSLGKGILSGGAVTGLLSLFGDGSSTSTSTAAPSRITHTFSRELEARAGIASLLDGLIGAGEDSLESVLKKAVLGGLAGGAAAAGVNAAPGQTSNKRGIPAAVVEDGAAAAEKGLASILGEGAAGGLGSALGGLGIGAIISKLFGDGSSTTAAAASRKRALSDLSDAEFNTLLEWVNEKNSPSAVAARAVALGSLGKGVAGLVAGLAATQGAESAIGELEKLFKREPSLNELN</sequence>
<protein>
    <submittedName>
        <fullName evidence="2">Uncharacterized protein</fullName>
    </submittedName>
</protein>
<keyword evidence="1" id="KW-0732">Signal</keyword>